<dbReference type="PANTHER" id="PTHR34216">
    <property type="match status" value="1"/>
</dbReference>
<organism evidence="4 5">
    <name type="scientific">Kineobactrum salinum</name>
    <dbReference type="NCBI Taxonomy" id="2708301"/>
    <lineage>
        <taxon>Bacteria</taxon>
        <taxon>Pseudomonadati</taxon>
        <taxon>Pseudomonadota</taxon>
        <taxon>Gammaproteobacteria</taxon>
        <taxon>Cellvibrionales</taxon>
        <taxon>Halieaceae</taxon>
        <taxon>Kineobactrum</taxon>
    </lineage>
</organism>
<feature type="domain" description="NodB homology" evidence="3">
    <location>
        <begin position="164"/>
        <end position="338"/>
    </location>
</feature>
<dbReference type="AlphaFoldDB" id="A0A6C0U209"/>
<evidence type="ECO:0000256" key="2">
    <source>
        <dbReference type="SAM" id="SignalP"/>
    </source>
</evidence>
<dbReference type="Pfam" id="PF01522">
    <property type="entry name" value="Polysacc_deac_1"/>
    <property type="match status" value="1"/>
</dbReference>
<protein>
    <submittedName>
        <fullName evidence="4">Polysaccharide deacetylase family protein</fullName>
    </submittedName>
</protein>
<reference evidence="4 5" key="1">
    <citation type="submission" date="2020-02" db="EMBL/GenBank/DDBJ databases">
        <title>Genome sequencing for Kineobactrum sp. M2.</title>
        <authorList>
            <person name="Park S.-J."/>
        </authorList>
    </citation>
    <scope>NUCLEOTIDE SEQUENCE [LARGE SCALE GENOMIC DNA]</scope>
    <source>
        <strain evidence="4 5">M2</strain>
    </source>
</reference>
<dbReference type="EMBL" id="CP048711">
    <property type="protein sequence ID" value="QIB66056.1"/>
    <property type="molecule type" value="Genomic_DNA"/>
</dbReference>
<dbReference type="InterPro" id="IPR011330">
    <property type="entry name" value="Glyco_hydro/deAcase_b/a-brl"/>
</dbReference>
<proteinExistence type="predicted"/>
<dbReference type="Proteomes" id="UP000477680">
    <property type="component" value="Chromosome"/>
</dbReference>
<evidence type="ECO:0000313" key="4">
    <source>
        <dbReference type="EMBL" id="QIB66056.1"/>
    </source>
</evidence>
<dbReference type="GO" id="GO:0005975">
    <property type="term" value="P:carbohydrate metabolic process"/>
    <property type="evidence" value="ECO:0007669"/>
    <property type="project" value="InterPro"/>
</dbReference>
<name>A0A6C0U209_9GAMM</name>
<keyword evidence="5" id="KW-1185">Reference proteome</keyword>
<dbReference type="InterPro" id="IPR002509">
    <property type="entry name" value="NODB_dom"/>
</dbReference>
<dbReference type="RefSeq" id="WP_163495492.1">
    <property type="nucleotide sequence ID" value="NZ_CP048711.1"/>
</dbReference>
<dbReference type="GO" id="GO:0016810">
    <property type="term" value="F:hydrolase activity, acting on carbon-nitrogen (but not peptide) bonds"/>
    <property type="evidence" value="ECO:0007669"/>
    <property type="project" value="InterPro"/>
</dbReference>
<evidence type="ECO:0000256" key="1">
    <source>
        <dbReference type="ARBA" id="ARBA00022729"/>
    </source>
</evidence>
<dbReference type="SUPFAM" id="SSF88713">
    <property type="entry name" value="Glycoside hydrolase/deacetylase"/>
    <property type="match status" value="1"/>
</dbReference>
<dbReference type="InterPro" id="IPR051398">
    <property type="entry name" value="Polysacch_Deacetylase"/>
</dbReference>
<feature type="signal peptide" evidence="2">
    <location>
        <begin position="1"/>
        <end position="21"/>
    </location>
</feature>
<keyword evidence="1 2" id="KW-0732">Signal</keyword>
<feature type="chain" id="PRO_5025582391" evidence="2">
    <location>
        <begin position="22"/>
        <end position="338"/>
    </location>
</feature>
<evidence type="ECO:0000259" key="3">
    <source>
        <dbReference type="PROSITE" id="PS51677"/>
    </source>
</evidence>
<sequence length="338" mass="37244">MTNLPELPIRALLLSGASLLAACNSAPPVERAAVEVIAGNRETALVYLQPGQQYRDIAAALLNDPAAAWQLAELNSGRAARAGEVIAVPLQPVNPTSVYSDGYRTLPILCYHRFTARSRASHQLELTAAAFEQQLRYLVENQYQFLSFAEVADILRQGQPIPDRAVVLTIDDGYASVYDVAWPLLQKYQARATVFIYTDFIGAGAALNWSQLQTMAKSGLIEIQSHGKSHTSLSRLPQDESPDAYSMRLLAEVTGSREQFQRHLGVAPVHLSYPYGNSSETAVRTLQQAGYQLAATVTRGDNTTLSNPYLLHRTMIYDHHDMDDFAGFVQGFKRAPLH</sequence>
<dbReference type="KEGG" id="kim:G3T16_12165"/>
<evidence type="ECO:0000313" key="5">
    <source>
        <dbReference type="Proteomes" id="UP000477680"/>
    </source>
</evidence>
<gene>
    <name evidence="4" type="ORF">G3T16_12165</name>
</gene>
<dbReference type="CDD" id="cd10918">
    <property type="entry name" value="CE4_NodB_like_5s_6s"/>
    <property type="match status" value="1"/>
</dbReference>
<accession>A0A6C0U209</accession>
<dbReference type="Gene3D" id="3.20.20.370">
    <property type="entry name" value="Glycoside hydrolase/deacetylase"/>
    <property type="match status" value="1"/>
</dbReference>
<dbReference type="PROSITE" id="PS51677">
    <property type="entry name" value="NODB"/>
    <property type="match status" value="1"/>
</dbReference>
<dbReference type="PANTHER" id="PTHR34216:SF7">
    <property type="entry name" value="POLY-BETA-1,6-N-ACETYL-D-GLUCOSAMINE N-DEACETYLASE"/>
    <property type="match status" value="1"/>
</dbReference>